<evidence type="ECO:0000313" key="4">
    <source>
        <dbReference type="Proteomes" id="UP000663864"/>
    </source>
</evidence>
<dbReference type="PANTHER" id="PTHR13800:SF1">
    <property type="entry name" value="TRANSIENT RECEPTOR POTENTIAL CATION CHANNEL TRPM"/>
    <property type="match status" value="1"/>
</dbReference>
<feature type="region of interest" description="Disordered" evidence="1">
    <location>
        <begin position="106"/>
        <end position="125"/>
    </location>
</feature>
<evidence type="ECO:0000256" key="1">
    <source>
        <dbReference type="SAM" id="MobiDB-lite"/>
    </source>
</evidence>
<dbReference type="GO" id="GO:0030001">
    <property type="term" value="P:metal ion transport"/>
    <property type="evidence" value="ECO:0007669"/>
    <property type="project" value="TreeGrafter"/>
</dbReference>
<reference evidence="3" key="1">
    <citation type="submission" date="2021-02" db="EMBL/GenBank/DDBJ databases">
        <authorList>
            <person name="Nowell W R."/>
        </authorList>
    </citation>
    <scope>NUCLEOTIDE SEQUENCE</scope>
</reference>
<dbReference type="GO" id="GO:0005886">
    <property type="term" value="C:plasma membrane"/>
    <property type="evidence" value="ECO:0007669"/>
    <property type="project" value="TreeGrafter"/>
</dbReference>
<dbReference type="InterPro" id="IPR041491">
    <property type="entry name" value="TRPM_SLOG"/>
</dbReference>
<proteinExistence type="predicted"/>
<sequence>MRNAWKLPTPNLIISVTGGAVFLQNLSPHIYKLFQKDLVSAAIATNAWIFTGGTYSGVMKEVGNALNIWRYQGTKTAFNIPCIGIVNWHATTGSAINHIQLENSYNTRKSTTPSNTKEQNDNNKGRECVYRTRKPANNEQPLMYPLDHNHTHFLMLDGGFEKEDNRSQRPEYLNLSHFELILNLRAKIEEESRKITSQRSKNVIPIVQILINGGPSTILTFCEAIGRKTPVLVIHVREYIGILVSVNHIVLHVF</sequence>
<dbReference type="PANTHER" id="PTHR13800">
    <property type="entry name" value="TRANSIENT RECEPTOR POTENTIAL CATION CHANNEL, SUBFAMILY M, MEMBER 6"/>
    <property type="match status" value="1"/>
</dbReference>
<name>A0A815LA96_9BILA</name>
<feature type="domain" description="TRPM SLOG" evidence="2">
    <location>
        <begin position="127"/>
        <end position="234"/>
    </location>
</feature>
<dbReference type="EMBL" id="CAJNOT010003806">
    <property type="protein sequence ID" value="CAF1400728.1"/>
    <property type="molecule type" value="Genomic_DNA"/>
</dbReference>
<evidence type="ECO:0000259" key="2">
    <source>
        <dbReference type="Pfam" id="PF18139"/>
    </source>
</evidence>
<evidence type="ECO:0000313" key="3">
    <source>
        <dbReference type="EMBL" id="CAF1400728.1"/>
    </source>
</evidence>
<dbReference type="GO" id="GO:0005261">
    <property type="term" value="F:monoatomic cation channel activity"/>
    <property type="evidence" value="ECO:0007669"/>
    <property type="project" value="TreeGrafter"/>
</dbReference>
<dbReference type="Pfam" id="PF18139">
    <property type="entry name" value="LSDAT_euk"/>
    <property type="match status" value="2"/>
</dbReference>
<comment type="caution">
    <text evidence="3">The sequence shown here is derived from an EMBL/GenBank/DDBJ whole genome shotgun (WGS) entry which is preliminary data.</text>
</comment>
<accession>A0A815LA96</accession>
<dbReference type="Proteomes" id="UP000663864">
    <property type="component" value="Unassembled WGS sequence"/>
</dbReference>
<dbReference type="AlphaFoldDB" id="A0A815LA96"/>
<dbReference type="InterPro" id="IPR050927">
    <property type="entry name" value="TRPM"/>
</dbReference>
<gene>
    <name evidence="3" type="ORF">ZHD862_LOCUS33117</name>
</gene>
<protein>
    <recommendedName>
        <fullName evidence="2">TRPM SLOG domain-containing protein</fullName>
    </recommendedName>
</protein>
<feature type="domain" description="TRPM SLOG" evidence="2">
    <location>
        <begin position="1"/>
        <end position="109"/>
    </location>
</feature>
<feature type="compositionally biased region" description="Polar residues" evidence="1">
    <location>
        <begin position="106"/>
        <end position="117"/>
    </location>
</feature>
<organism evidence="3 4">
    <name type="scientific">Rotaria sordida</name>
    <dbReference type="NCBI Taxonomy" id="392033"/>
    <lineage>
        <taxon>Eukaryota</taxon>
        <taxon>Metazoa</taxon>
        <taxon>Spiralia</taxon>
        <taxon>Gnathifera</taxon>
        <taxon>Rotifera</taxon>
        <taxon>Eurotatoria</taxon>
        <taxon>Bdelloidea</taxon>
        <taxon>Philodinida</taxon>
        <taxon>Philodinidae</taxon>
        <taxon>Rotaria</taxon>
    </lineage>
</organism>